<dbReference type="AlphaFoldDB" id="A0A3A4NK19"/>
<name>A0A3A4NK19_ABYX5</name>
<sequence>MKVTTAQFLLIPLLACLAAVAWAAKVAGTAVAATEEIHLLKPLNYSYKEGSPTFEWSPGSDDRFKIEYSFDPNFGRILWRTPLLSTPSYKVAASEWDRLPAERRVYWRVKGGSSTDGSGAIHTSAEVWSFWKQGSEPNDGDNVTSPPDPESFAGMNLIALHNSQSPQYMSTCVACHGSMKYETSLDPDVDGIHQEMLEEIPGSTNNEKCLHCHRTVDLLEHSASKLRRQVNPDLCAACHGPGGVEDGFYAE</sequence>
<proteinExistence type="predicted"/>
<dbReference type="Gene3D" id="1.10.720.180">
    <property type="match status" value="1"/>
</dbReference>
<reference evidence="2 3" key="1">
    <citation type="journal article" date="2017" name="ISME J.">
        <title>Energy and carbon metabolisms in a deep terrestrial subsurface fluid microbial community.</title>
        <authorList>
            <person name="Momper L."/>
            <person name="Jungbluth S.P."/>
            <person name="Lee M.D."/>
            <person name="Amend J.P."/>
        </authorList>
    </citation>
    <scope>NUCLEOTIDE SEQUENCE [LARGE SCALE GENOMIC DNA]</scope>
    <source>
        <strain evidence="2">SURF_5</strain>
    </source>
</reference>
<organism evidence="2 3">
    <name type="scientific">Abyssobacteria bacterium (strain SURF_5)</name>
    <dbReference type="NCBI Taxonomy" id="2093360"/>
    <lineage>
        <taxon>Bacteria</taxon>
        <taxon>Pseudomonadati</taxon>
        <taxon>Candidatus Hydrogenedentota</taxon>
        <taxon>Candidatus Abyssobacteria</taxon>
    </lineage>
</organism>
<dbReference type="InterPro" id="IPR013783">
    <property type="entry name" value="Ig-like_fold"/>
</dbReference>
<evidence type="ECO:0008006" key="4">
    <source>
        <dbReference type="Google" id="ProtNLM"/>
    </source>
</evidence>
<dbReference type="Proteomes" id="UP000265882">
    <property type="component" value="Unassembled WGS sequence"/>
</dbReference>
<accession>A0A3A4NK19</accession>
<keyword evidence="1" id="KW-0732">Signal</keyword>
<gene>
    <name evidence="2" type="ORF">C4520_13640</name>
</gene>
<dbReference type="EMBL" id="QZKU01000095">
    <property type="protein sequence ID" value="RJP18915.1"/>
    <property type="molecule type" value="Genomic_DNA"/>
</dbReference>
<dbReference type="Gene3D" id="2.60.40.10">
    <property type="entry name" value="Immunoglobulins"/>
    <property type="match status" value="1"/>
</dbReference>
<evidence type="ECO:0000313" key="3">
    <source>
        <dbReference type="Proteomes" id="UP000265882"/>
    </source>
</evidence>
<feature type="chain" id="PRO_5017341797" description="Doubled CXXCH motif domain-containing protein" evidence="1">
    <location>
        <begin position="24"/>
        <end position="251"/>
    </location>
</feature>
<evidence type="ECO:0000256" key="1">
    <source>
        <dbReference type="SAM" id="SignalP"/>
    </source>
</evidence>
<feature type="signal peptide" evidence="1">
    <location>
        <begin position="1"/>
        <end position="23"/>
    </location>
</feature>
<protein>
    <recommendedName>
        <fullName evidence="4">Doubled CXXCH motif domain-containing protein</fullName>
    </recommendedName>
</protein>
<evidence type="ECO:0000313" key="2">
    <source>
        <dbReference type="EMBL" id="RJP18915.1"/>
    </source>
</evidence>
<dbReference type="InterPro" id="IPR036280">
    <property type="entry name" value="Multihaem_cyt_sf"/>
</dbReference>
<comment type="caution">
    <text evidence="2">The sequence shown here is derived from an EMBL/GenBank/DDBJ whole genome shotgun (WGS) entry which is preliminary data.</text>
</comment>
<dbReference type="SUPFAM" id="SSF48695">
    <property type="entry name" value="Multiheme cytochromes"/>
    <property type="match status" value="1"/>
</dbReference>